<feature type="binding site" evidence="6">
    <location>
        <position position="10"/>
    </location>
    <ligand>
        <name>FMN</name>
        <dbReference type="ChEBI" id="CHEBI:58210"/>
    </ligand>
</feature>
<dbReference type="InterPro" id="IPR003680">
    <property type="entry name" value="Flavodoxin_fold"/>
</dbReference>
<evidence type="ECO:0000256" key="4">
    <source>
        <dbReference type="ARBA" id="ARBA00023027"/>
    </source>
</evidence>
<comment type="function">
    <text evidence="6">Quinone reductase that provides resistance to thiol-specific stress caused by electrophilic quinones.</text>
</comment>
<evidence type="ECO:0000313" key="8">
    <source>
        <dbReference type="EMBL" id="MDT7041997.1"/>
    </source>
</evidence>
<accession>A0ABU3K6F9</accession>
<comment type="cofactor">
    <cofactor evidence="6">
        <name>FMN</name>
        <dbReference type="ChEBI" id="CHEBI:58210"/>
    </cofactor>
    <text evidence="6">Binds 1 FMN per subunit.</text>
</comment>
<evidence type="ECO:0000313" key="9">
    <source>
        <dbReference type="Proteomes" id="UP001250932"/>
    </source>
</evidence>
<name>A0ABU3K6F9_9BACT</name>
<evidence type="ECO:0000259" key="7">
    <source>
        <dbReference type="Pfam" id="PF02525"/>
    </source>
</evidence>
<dbReference type="Gene3D" id="3.40.50.360">
    <property type="match status" value="1"/>
</dbReference>
<keyword evidence="2 6" id="KW-0288">FMN</keyword>
<comment type="caution">
    <text evidence="8">The sequence shown here is derived from an EMBL/GenBank/DDBJ whole genome shotgun (WGS) entry which is preliminary data.</text>
</comment>
<dbReference type="SUPFAM" id="SSF52218">
    <property type="entry name" value="Flavoproteins"/>
    <property type="match status" value="1"/>
</dbReference>
<evidence type="ECO:0000256" key="2">
    <source>
        <dbReference type="ARBA" id="ARBA00022643"/>
    </source>
</evidence>
<dbReference type="InterPro" id="IPR023048">
    <property type="entry name" value="NADH:quinone_OxRdtase_FMN_depd"/>
</dbReference>
<comment type="caution">
    <text evidence="6">Lacks conserved residue(s) required for the propagation of feature annotation.</text>
</comment>
<dbReference type="InterPro" id="IPR029039">
    <property type="entry name" value="Flavoprotein-like_sf"/>
</dbReference>
<dbReference type="Pfam" id="PF02525">
    <property type="entry name" value="Flavodoxin_2"/>
    <property type="match status" value="1"/>
</dbReference>
<reference evidence="8 9" key="1">
    <citation type="journal article" date="2023" name="ISME J.">
        <title>Cultivation and genomic characterization of novel and ubiquitous marine nitrite-oxidizing bacteria from the Nitrospirales.</title>
        <authorList>
            <person name="Mueller A.J."/>
            <person name="Daebeler A."/>
            <person name="Herbold C.W."/>
            <person name="Kirkegaard R.H."/>
            <person name="Daims H."/>
        </authorList>
    </citation>
    <scope>NUCLEOTIDE SEQUENCE [LARGE SCALE GENOMIC DNA]</scope>
    <source>
        <strain evidence="8 9">EB</strain>
    </source>
</reference>
<feature type="domain" description="Flavodoxin-like fold" evidence="7">
    <location>
        <begin position="3"/>
        <end position="183"/>
    </location>
</feature>
<comment type="function">
    <text evidence="6">Also exhibits azoreductase activity. Catalyzes the reductive cleavage of the azo bond in aromatic azo compounds to the corresponding amines.</text>
</comment>
<organism evidence="8 9">
    <name type="scientific">Candidatus Nitronereus thalassa</name>
    <dbReference type="NCBI Taxonomy" id="3020898"/>
    <lineage>
        <taxon>Bacteria</taxon>
        <taxon>Pseudomonadati</taxon>
        <taxon>Nitrospirota</taxon>
        <taxon>Nitrospiria</taxon>
        <taxon>Nitrospirales</taxon>
        <taxon>Nitrospiraceae</taxon>
        <taxon>Candidatus Nitronereus</taxon>
    </lineage>
</organism>
<sequence>MAKLLYIDSSIGKERSAPMLDVGKVFLDAYQETHLNDQLEKINVWDANLEPLDEITLDASYAIIHRMNHTPAQAAAWESIVKMVSQFKSADKYLFAVPMWHLGIPYRLKHYLDLLLHPGQTFQFLLGENPQGLITGKPAAVIYSRFDGYQNGSGFENYKSQKRFMEKALSLIGFTKIHSIVVVEPMPGAHQCSDPENSRAKDLAIRMATSF</sequence>
<dbReference type="HAMAP" id="MF_01216">
    <property type="entry name" value="Azoreductase_type1"/>
    <property type="match status" value="1"/>
</dbReference>
<evidence type="ECO:0000256" key="3">
    <source>
        <dbReference type="ARBA" id="ARBA00023002"/>
    </source>
</evidence>
<keyword evidence="1 6" id="KW-0285">Flavoprotein</keyword>
<evidence type="ECO:0000256" key="1">
    <source>
        <dbReference type="ARBA" id="ARBA00022630"/>
    </source>
</evidence>
<dbReference type="EC" id="1.7.1.17" evidence="6"/>
<keyword evidence="9" id="KW-1185">Reference proteome</keyword>
<comment type="catalytic activity">
    <reaction evidence="5">
        <text>N,N-dimethyl-1,4-phenylenediamine + anthranilate + 2 NAD(+) = 2-(4-dimethylaminophenyl)diazenylbenzoate + 2 NADH + 2 H(+)</text>
        <dbReference type="Rhea" id="RHEA:55872"/>
        <dbReference type="ChEBI" id="CHEBI:15378"/>
        <dbReference type="ChEBI" id="CHEBI:15783"/>
        <dbReference type="ChEBI" id="CHEBI:16567"/>
        <dbReference type="ChEBI" id="CHEBI:57540"/>
        <dbReference type="ChEBI" id="CHEBI:57945"/>
        <dbReference type="ChEBI" id="CHEBI:71579"/>
        <dbReference type="EC" id="1.7.1.17"/>
    </reaction>
    <physiologicalReaction direction="right-to-left" evidence="5">
        <dbReference type="Rhea" id="RHEA:55874"/>
    </physiologicalReaction>
</comment>
<evidence type="ECO:0000256" key="6">
    <source>
        <dbReference type="HAMAP-Rule" id="MF_01216"/>
    </source>
</evidence>
<dbReference type="Proteomes" id="UP001250932">
    <property type="component" value="Unassembled WGS sequence"/>
</dbReference>
<proteinExistence type="inferred from homology"/>
<gene>
    <name evidence="6" type="primary">azoR</name>
    <name evidence="8" type="ORF">PPG34_06500</name>
</gene>
<evidence type="ECO:0000256" key="5">
    <source>
        <dbReference type="ARBA" id="ARBA00048542"/>
    </source>
</evidence>
<comment type="catalytic activity">
    <reaction evidence="6">
        <text>2 a quinone + NADH + H(+) = 2 a 1,4-benzosemiquinone + NAD(+)</text>
        <dbReference type="Rhea" id="RHEA:65952"/>
        <dbReference type="ChEBI" id="CHEBI:15378"/>
        <dbReference type="ChEBI" id="CHEBI:57540"/>
        <dbReference type="ChEBI" id="CHEBI:57945"/>
        <dbReference type="ChEBI" id="CHEBI:132124"/>
        <dbReference type="ChEBI" id="CHEBI:134225"/>
    </reaction>
</comment>
<keyword evidence="3 6" id="KW-0560">Oxidoreductase</keyword>
<dbReference type="PANTHER" id="PTHR43741:SF4">
    <property type="entry name" value="FMN-DEPENDENT NADH:QUINONE OXIDOREDUCTASE"/>
    <property type="match status" value="1"/>
</dbReference>
<keyword evidence="4 6" id="KW-0520">NAD</keyword>
<dbReference type="PANTHER" id="PTHR43741">
    <property type="entry name" value="FMN-DEPENDENT NADH-AZOREDUCTASE 1"/>
    <property type="match status" value="1"/>
</dbReference>
<protein>
    <recommendedName>
        <fullName evidence="6">FMN dependent NADH:quinone oxidoreductase</fullName>
        <ecNumber evidence="6">1.6.5.-</ecNumber>
    </recommendedName>
    <alternativeName>
        <fullName evidence="6">Azo-dye reductase</fullName>
    </alternativeName>
    <alternativeName>
        <fullName evidence="6">FMN-dependent NADH-azo compound oxidoreductase</fullName>
    </alternativeName>
    <alternativeName>
        <fullName evidence="6">FMN-dependent NADH-azoreductase</fullName>
        <ecNumber evidence="6">1.7.1.17</ecNumber>
    </alternativeName>
</protein>
<dbReference type="RefSeq" id="WP_313832350.1">
    <property type="nucleotide sequence ID" value="NZ_JAQOUE010000001.1"/>
</dbReference>
<dbReference type="InterPro" id="IPR050104">
    <property type="entry name" value="FMN-dep_NADH:Q_OxRdtase_AzoR1"/>
</dbReference>
<comment type="subunit">
    <text evidence="6">Homodimer.</text>
</comment>
<comment type="similarity">
    <text evidence="6">Belongs to the azoreductase type 1 family.</text>
</comment>
<dbReference type="EMBL" id="JAQOUE010000001">
    <property type="protein sequence ID" value="MDT7041997.1"/>
    <property type="molecule type" value="Genomic_DNA"/>
</dbReference>
<dbReference type="EC" id="1.6.5.-" evidence="6"/>